<sequence>MIKIIKHVEDLEPYETGWNRLAELAGNPLLSYEWFKACALTLHLKDALHIVIYVEQDRLLAIAPLVKVRRHNVYWLEIMGASRLCEPTDLLTESPEALGILLRSIRSLGYPLILSRIPADSSLHREYTGANSHHRSLTKSIPASTSAYIDTSGSWKHFEARISSRRRYEMRRKLKRCGKLGDVRFDITSPEPDELETAYQQAIRVEATSWKFRSGTSLAQRADLQQFFKTYLQLACAKKQVRMCFMYIGEHCVSMHIGIGFNATLWILKLGYDENWSRCSPGILLADATIRHCFEQDFTGYEFLGSHESWQNNWGIRQHDLTTLIVYPMSIRGLAGLSAHVGYAARKRVARNIRSLRQHA</sequence>
<dbReference type="InterPro" id="IPR038740">
    <property type="entry name" value="BioF2-like_GNAT_dom"/>
</dbReference>
<reference evidence="2" key="1">
    <citation type="submission" date="2018-06" db="EMBL/GenBank/DDBJ databases">
        <authorList>
            <person name="Zhirakovskaya E."/>
        </authorList>
    </citation>
    <scope>NUCLEOTIDE SEQUENCE</scope>
</reference>
<proteinExistence type="predicted"/>
<accession>A0A3B0YR14</accession>
<name>A0A3B0YR14_9ZZZZ</name>
<evidence type="ECO:0000313" key="2">
    <source>
        <dbReference type="EMBL" id="VAW79150.1"/>
    </source>
</evidence>
<dbReference type="InterPro" id="IPR016181">
    <property type="entry name" value="Acyl_CoA_acyltransferase"/>
</dbReference>
<dbReference type="EMBL" id="UOFN01000107">
    <property type="protein sequence ID" value="VAW79150.1"/>
    <property type="molecule type" value="Genomic_DNA"/>
</dbReference>
<organism evidence="2">
    <name type="scientific">hydrothermal vent metagenome</name>
    <dbReference type="NCBI Taxonomy" id="652676"/>
    <lineage>
        <taxon>unclassified sequences</taxon>
        <taxon>metagenomes</taxon>
        <taxon>ecological metagenomes</taxon>
    </lineage>
</organism>
<protein>
    <recommendedName>
        <fullName evidence="1">BioF2-like acetyltransferase domain-containing protein</fullName>
    </recommendedName>
</protein>
<dbReference type="Gene3D" id="3.40.630.30">
    <property type="match status" value="1"/>
</dbReference>
<evidence type="ECO:0000259" key="1">
    <source>
        <dbReference type="Pfam" id="PF13480"/>
    </source>
</evidence>
<gene>
    <name evidence="2" type="ORF">MNBD_GAMMA15-199</name>
</gene>
<feature type="domain" description="BioF2-like acetyltransferase" evidence="1">
    <location>
        <begin position="164"/>
        <end position="311"/>
    </location>
</feature>
<dbReference type="AlphaFoldDB" id="A0A3B0YR14"/>
<dbReference type="Pfam" id="PF13480">
    <property type="entry name" value="Acetyltransf_6"/>
    <property type="match status" value="1"/>
</dbReference>
<dbReference type="SUPFAM" id="SSF55729">
    <property type="entry name" value="Acyl-CoA N-acyltransferases (Nat)"/>
    <property type="match status" value="1"/>
</dbReference>